<sequence length="152" mass="16992">MDRNDVEDLQRRNSLSATSSKFASTNKSAMVGFDDDLLQIKEQLIGQSSMLKIISIVGMGGIGKTTLARNLYNDSHVVHYFDIRAWTTVSEEYNVQELLTSLLNSMIDLGHKDGPLKEPVGAIAPTGFGKNYDFGFFFKAHNISPNLIEEWF</sequence>
<dbReference type="InterPro" id="IPR002182">
    <property type="entry name" value="NB-ARC"/>
</dbReference>
<dbReference type="EMBL" id="JBFOLK010000002">
    <property type="protein sequence ID" value="KAL2532793.1"/>
    <property type="molecule type" value="Genomic_DNA"/>
</dbReference>
<accession>A0ABD1V7D5</accession>
<gene>
    <name evidence="2" type="ORF">Adt_06144</name>
</gene>
<keyword evidence="3" id="KW-1185">Reference proteome</keyword>
<proteinExistence type="predicted"/>
<dbReference type="PANTHER" id="PTHR19338">
    <property type="entry name" value="TRANSLOCASE OF INNER MITOCHONDRIAL MEMBRANE 13 HOMOLOG"/>
    <property type="match status" value="1"/>
</dbReference>
<comment type="caution">
    <text evidence="2">The sequence shown here is derived from an EMBL/GenBank/DDBJ whole genome shotgun (WGS) entry which is preliminary data.</text>
</comment>
<dbReference type="AlphaFoldDB" id="A0ABD1V7D5"/>
<dbReference type="Gene3D" id="3.40.50.300">
    <property type="entry name" value="P-loop containing nucleotide triphosphate hydrolases"/>
    <property type="match status" value="1"/>
</dbReference>
<dbReference type="SUPFAM" id="SSF52540">
    <property type="entry name" value="P-loop containing nucleoside triphosphate hydrolases"/>
    <property type="match status" value="1"/>
</dbReference>
<dbReference type="InterPro" id="IPR027417">
    <property type="entry name" value="P-loop_NTPase"/>
</dbReference>
<reference evidence="3" key="1">
    <citation type="submission" date="2024-07" db="EMBL/GenBank/DDBJ databases">
        <title>Two chromosome-level genome assemblies of Korean endemic species Abeliophyllum distichum and Forsythia ovata (Oleaceae).</title>
        <authorList>
            <person name="Jang H."/>
        </authorList>
    </citation>
    <scope>NUCLEOTIDE SEQUENCE [LARGE SCALE GENOMIC DNA]</scope>
</reference>
<dbReference type="Proteomes" id="UP001604336">
    <property type="component" value="Unassembled WGS sequence"/>
</dbReference>
<evidence type="ECO:0000313" key="3">
    <source>
        <dbReference type="Proteomes" id="UP001604336"/>
    </source>
</evidence>
<name>A0ABD1V7D5_9LAMI</name>
<evidence type="ECO:0000259" key="1">
    <source>
        <dbReference type="Pfam" id="PF00931"/>
    </source>
</evidence>
<protein>
    <submittedName>
        <fullName evidence="2">Disease resistance RPP13-like protein 3</fullName>
    </submittedName>
</protein>
<dbReference type="Pfam" id="PF00931">
    <property type="entry name" value="NB-ARC"/>
    <property type="match status" value="1"/>
</dbReference>
<evidence type="ECO:0000313" key="2">
    <source>
        <dbReference type="EMBL" id="KAL2532793.1"/>
    </source>
</evidence>
<feature type="domain" description="NB-ARC" evidence="1">
    <location>
        <begin position="35"/>
        <end position="107"/>
    </location>
</feature>
<dbReference type="PANTHER" id="PTHR19338:SF60">
    <property type="entry name" value="NB-ARC DOMAIN-CONTAINING PROTEIN"/>
    <property type="match status" value="1"/>
</dbReference>
<organism evidence="2 3">
    <name type="scientific">Abeliophyllum distichum</name>
    <dbReference type="NCBI Taxonomy" id="126358"/>
    <lineage>
        <taxon>Eukaryota</taxon>
        <taxon>Viridiplantae</taxon>
        <taxon>Streptophyta</taxon>
        <taxon>Embryophyta</taxon>
        <taxon>Tracheophyta</taxon>
        <taxon>Spermatophyta</taxon>
        <taxon>Magnoliopsida</taxon>
        <taxon>eudicotyledons</taxon>
        <taxon>Gunneridae</taxon>
        <taxon>Pentapetalae</taxon>
        <taxon>asterids</taxon>
        <taxon>lamiids</taxon>
        <taxon>Lamiales</taxon>
        <taxon>Oleaceae</taxon>
        <taxon>Forsythieae</taxon>
        <taxon>Abeliophyllum</taxon>
    </lineage>
</organism>